<reference evidence="1 2" key="1">
    <citation type="submission" date="2019-03" db="EMBL/GenBank/DDBJ databases">
        <title>Single cell metagenomics reveals metabolic interactions within the superorganism composed of flagellate Streblomastix strix and complex community of Bacteroidetes bacteria on its surface.</title>
        <authorList>
            <person name="Treitli S.C."/>
            <person name="Kolisko M."/>
            <person name="Husnik F."/>
            <person name="Keeling P."/>
            <person name="Hampl V."/>
        </authorList>
    </citation>
    <scope>NUCLEOTIDE SEQUENCE [LARGE SCALE GENOMIC DNA]</scope>
    <source>
        <strain evidence="1">ST1C</strain>
    </source>
</reference>
<comment type="caution">
    <text evidence="1">The sequence shown here is derived from an EMBL/GenBank/DDBJ whole genome shotgun (WGS) entry which is preliminary data.</text>
</comment>
<proteinExistence type="predicted"/>
<evidence type="ECO:0000313" key="1">
    <source>
        <dbReference type="EMBL" id="KAA6359853.1"/>
    </source>
</evidence>
<name>A0A5J4TPP5_9EUKA</name>
<accession>A0A5J4TPP5</accession>
<dbReference type="AlphaFoldDB" id="A0A5J4TPP5"/>
<evidence type="ECO:0000313" key="2">
    <source>
        <dbReference type="Proteomes" id="UP000324800"/>
    </source>
</evidence>
<protein>
    <submittedName>
        <fullName evidence="1">Uncharacterized protein</fullName>
    </submittedName>
</protein>
<gene>
    <name evidence="1" type="ORF">EZS28_044620</name>
</gene>
<dbReference type="Proteomes" id="UP000324800">
    <property type="component" value="Unassembled WGS sequence"/>
</dbReference>
<dbReference type="EMBL" id="SNRW01027790">
    <property type="protein sequence ID" value="KAA6359853.1"/>
    <property type="molecule type" value="Genomic_DNA"/>
</dbReference>
<sequence length="400" mass="45849">MNRSSIVGSALVAKQSNDDKNQLYFIYSWTYIFQLIKMSLTNASKQNLLKIANRIDVPVDNSYTNKVIQTHILNKLADIGYQGSQQLHAINNFIDQKYQPQPFKLSTGDQFDLHEQLSFYNPDKALKDYRAEQESHKSMDAITMKSIAYDIIVDQLRVQQQMQQMRDYSVGIGDPSLIAISNVNAQIAAGIYNYRDIQPYDNLNALNDQPSHDTGTRVEPMNQQMQRQVILEQGNEKVKEQVYQQDKDLITIDEIQELGDDVLLGVPPAPPLIGAHPEQLQIASLVQEDAQQQQIEDLQSQQMIDMNRAMNYKLGSMDWGKTPVNVSQFPSRDISMRISDKTPSYVLMNKVLTKAEKVNQAKLKKNYISEQQMNQQIEVQKELKKKYGKKQRKKKGKKST</sequence>
<organism evidence="1 2">
    <name type="scientific">Streblomastix strix</name>
    <dbReference type="NCBI Taxonomy" id="222440"/>
    <lineage>
        <taxon>Eukaryota</taxon>
        <taxon>Metamonada</taxon>
        <taxon>Preaxostyla</taxon>
        <taxon>Oxymonadida</taxon>
        <taxon>Streblomastigidae</taxon>
        <taxon>Streblomastix</taxon>
    </lineage>
</organism>